<sequence>MFIYGTLADPKIQRSVWGRETTGVPDVLREYRRSEIEIDGEIYPLIIPSKEGHVEGLVIEVADDELEKIDDYETDAYERVEVILESGAIAWVYVRG</sequence>
<dbReference type="GO" id="GO:0016740">
    <property type="term" value="F:transferase activity"/>
    <property type="evidence" value="ECO:0007669"/>
    <property type="project" value="UniProtKB-KW"/>
</dbReference>
<dbReference type="Proteomes" id="UP000178636">
    <property type="component" value="Unassembled WGS sequence"/>
</dbReference>
<dbReference type="InterPro" id="IPR013024">
    <property type="entry name" value="GGCT-like"/>
</dbReference>
<evidence type="ECO:0000313" key="5">
    <source>
        <dbReference type="Proteomes" id="UP000178636"/>
    </source>
</evidence>
<dbReference type="AlphaFoldDB" id="A0A1G2DCI4"/>
<dbReference type="InterPro" id="IPR036568">
    <property type="entry name" value="GGCT-like_sf"/>
</dbReference>
<dbReference type="InterPro" id="IPR045038">
    <property type="entry name" value="AIG2-like"/>
</dbReference>
<evidence type="ECO:0000259" key="3">
    <source>
        <dbReference type="Pfam" id="PF06094"/>
    </source>
</evidence>
<dbReference type="PANTHER" id="PTHR31544">
    <property type="entry name" value="AIG2-LIKE PROTEIN D"/>
    <property type="match status" value="1"/>
</dbReference>
<dbReference type="EMBL" id="MHLO01000035">
    <property type="protein sequence ID" value="OGZ11349.1"/>
    <property type="molecule type" value="Genomic_DNA"/>
</dbReference>
<accession>A0A1G2DCI4</accession>
<protein>
    <recommendedName>
        <fullName evidence="2">Putative gamma-glutamylcyclotransferase</fullName>
    </recommendedName>
</protein>
<evidence type="ECO:0000256" key="2">
    <source>
        <dbReference type="ARBA" id="ARBA00030602"/>
    </source>
</evidence>
<reference evidence="4 5" key="1">
    <citation type="journal article" date="2016" name="Nat. Commun.">
        <title>Thousands of microbial genomes shed light on interconnected biogeochemical processes in an aquifer system.</title>
        <authorList>
            <person name="Anantharaman K."/>
            <person name="Brown C.T."/>
            <person name="Hug L.A."/>
            <person name="Sharon I."/>
            <person name="Castelle C.J."/>
            <person name="Probst A.J."/>
            <person name="Thomas B.C."/>
            <person name="Singh A."/>
            <person name="Wilkins M.J."/>
            <person name="Karaoz U."/>
            <person name="Brodie E.L."/>
            <person name="Williams K.H."/>
            <person name="Hubbard S.S."/>
            <person name="Banfield J.F."/>
        </authorList>
    </citation>
    <scope>NUCLEOTIDE SEQUENCE [LARGE SCALE GENOMIC DNA]</scope>
</reference>
<dbReference type="InterPro" id="IPR009288">
    <property type="entry name" value="AIG2-like_dom"/>
</dbReference>
<gene>
    <name evidence="4" type="ORF">A3C93_05280</name>
</gene>
<dbReference type="Pfam" id="PF06094">
    <property type="entry name" value="GGACT"/>
    <property type="match status" value="1"/>
</dbReference>
<dbReference type="STRING" id="1798664.A3C93_05280"/>
<organism evidence="4 5">
    <name type="scientific">Candidatus Lloydbacteria bacterium RIFCSPHIGHO2_02_FULL_54_17</name>
    <dbReference type="NCBI Taxonomy" id="1798664"/>
    <lineage>
        <taxon>Bacteria</taxon>
        <taxon>Candidatus Lloydiibacteriota</taxon>
    </lineage>
</organism>
<feature type="domain" description="Gamma-glutamylcyclotransferase AIG2-like" evidence="3">
    <location>
        <begin position="1"/>
        <end position="94"/>
    </location>
</feature>
<comment type="caution">
    <text evidence="4">The sequence shown here is derived from an EMBL/GenBank/DDBJ whole genome shotgun (WGS) entry which is preliminary data.</text>
</comment>
<dbReference type="PANTHER" id="PTHR31544:SF2">
    <property type="entry name" value="AIG2-LIKE PROTEIN D"/>
    <property type="match status" value="1"/>
</dbReference>
<name>A0A1G2DCI4_9BACT</name>
<keyword evidence="1" id="KW-0808">Transferase</keyword>
<dbReference type="Gene3D" id="3.10.490.10">
    <property type="entry name" value="Gamma-glutamyl cyclotransferase-like"/>
    <property type="match status" value="1"/>
</dbReference>
<evidence type="ECO:0000256" key="1">
    <source>
        <dbReference type="ARBA" id="ARBA00022679"/>
    </source>
</evidence>
<proteinExistence type="predicted"/>
<evidence type="ECO:0000313" key="4">
    <source>
        <dbReference type="EMBL" id="OGZ11349.1"/>
    </source>
</evidence>
<dbReference type="CDD" id="cd06661">
    <property type="entry name" value="GGCT_like"/>
    <property type="match status" value="1"/>
</dbReference>
<dbReference type="SUPFAM" id="SSF110857">
    <property type="entry name" value="Gamma-glutamyl cyclotransferase-like"/>
    <property type="match status" value="1"/>
</dbReference>